<evidence type="ECO:0000313" key="3">
    <source>
        <dbReference type="Proteomes" id="UP000789375"/>
    </source>
</evidence>
<gene>
    <name evidence="2" type="ORF">FMOSSE_LOCUS11332</name>
</gene>
<dbReference type="AlphaFoldDB" id="A0A9N9H0N2"/>
<evidence type="ECO:0000313" key="2">
    <source>
        <dbReference type="EMBL" id="CAG8648037.1"/>
    </source>
</evidence>
<dbReference type="EMBL" id="CAJVPP010004330">
    <property type="protein sequence ID" value="CAG8648037.1"/>
    <property type="molecule type" value="Genomic_DNA"/>
</dbReference>
<feature type="region of interest" description="Disordered" evidence="1">
    <location>
        <begin position="198"/>
        <end position="242"/>
    </location>
</feature>
<name>A0A9N9H0N2_FUNMO</name>
<organism evidence="2 3">
    <name type="scientific">Funneliformis mosseae</name>
    <name type="common">Endomycorrhizal fungus</name>
    <name type="synonym">Glomus mosseae</name>
    <dbReference type="NCBI Taxonomy" id="27381"/>
    <lineage>
        <taxon>Eukaryota</taxon>
        <taxon>Fungi</taxon>
        <taxon>Fungi incertae sedis</taxon>
        <taxon>Mucoromycota</taxon>
        <taxon>Glomeromycotina</taxon>
        <taxon>Glomeromycetes</taxon>
        <taxon>Glomerales</taxon>
        <taxon>Glomeraceae</taxon>
        <taxon>Funneliformis</taxon>
    </lineage>
</organism>
<feature type="compositionally biased region" description="Basic residues" evidence="1">
    <location>
        <begin position="213"/>
        <end position="225"/>
    </location>
</feature>
<keyword evidence="3" id="KW-1185">Reference proteome</keyword>
<dbReference type="Proteomes" id="UP000789375">
    <property type="component" value="Unassembled WGS sequence"/>
</dbReference>
<evidence type="ECO:0000256" key="1">
    <source>
        <dbReference type="SAM" id="MobiDB-lite"/>
    </source>
</evidence>
<protein>
    <submittedName>
        <fullName evidence="2">4354_t:CDS:1</fullName>
    </submittedName>
</protein>
<comment type="caution">
    <text evidence="2">The sequence shown here is derived from an EMBL/GenBank/DDBJ whole genome shotgun (WGS) entry which is preliminary data.</text>
</comment>
<reference evidence="2" key="1">
    <citation type="submission" date="2021-06" db="EMBL/GenBank/DDBJ databases">
        <authorList>
            <person name="Kallberg Y."/>
            <person name="Tangrot J."/>
            <person name="Rosling A."/>
        </authorList>
    </citation>
    <scope>NUCLEOTIDE SEQUENCE</scope>
    <source>
        <strain evidence="2">87-6 pot B 2015</strain>
    </source>
</reference>
<sequence>MNSYNGKAKESPPKWQSKIAAKVAVAKYSVIFHLSSTRRQSGSRKVLIFHLKIHRPLTSENHNPKSEITKPPINSFTDPWSYYVENDTENSTVHPYFNAVQARFCTFKHYVNWLYNNVELPIWSKCVSQFYGSLSTVNKIKNAPLCVRAYAKSVMETMNKEENQHIMEDLEDTYLALLKEKQGIGLSKGEQLHAQTNKKAYDNATDVNSNRQANKKKNSREQKKRRTDDSDDEEAMEGSVLFDESNEDTLIDSIDESGLREEAVLPISETIHDTSKQEFLQSISEKFNKYQGKIPKTRRIITLGYWSIFDLTQQSLYGCTDFSPNEISKIAQDFANHVHWSPQRTPDYLQQYFDSKCDPTELKDNAMVDKIHTNIQFIFYNMSKKGDKTEEEHKFVIIYPLFNVFMDLSLIKDTWNENANPFVKARMGRKVDIKGTLTRTSNKFEALYGEVANGLSSLGTSLASQKKKYLDKVKLAVLMRVSLNSTLKKWKYLNDEQRKKIIVYGWTLVGFDLSLYAMDWTENGMRLLPFERIGEKLIQELHVANTRGKCRQVATENSPTLNFNRTPN</sequence>
<proteinExistence type="predicted"/>
<accession>A0A9N9H0N2</accession>